<name>A0A061J092_TRYRA</name>
<dbReference type="OrthoDB" id="245652at2759"/>
<comment type="caution">
    <text evidence="1">The sequence shown here is derived from an EMBL/GenBank/DDBJ whole genome shotgun (WGS) entry which is preliminary data.</text>
</comment>
<accession>A0A061J092</accession>
<evidence type="ECO:0000313" key="1">
    <source>
        <dbReference type="EMBL" id="ESL07526.1"/>
    </source>
</evidence>
<reference evidence="1 2" key="1">
    <citation type="submission" date="2013-07" db="EMBL/GenBank/DDBJ databases">
        <authorList>
            <person name="Stoco P.H."/>
            <person name="Wagner G."/>
            <person name="Gerber A."/>
            <person name="Zaha A."/>
            <person name="Thompson C."/>
            <person name="Bartholomeu D.C."/>
            <person name="Luckemeyer D.D."/>
            <person name="Bahia D."/>
            <person name="Loreto E."/>
            <person name="Prestes E.B."/>
            <person name="Lima F.M."/>
            <person name="Rodrigues-Luiz G."/>
            <person name="Vallejo G.A."/>
            <person name="Filho J.F."/>
            <person name="Monteiro K.M."/>
            <person name="Tyler K.M."/>
            <person name="de Almeida L.G."/>
            <person name="Ortiz M.F."/>
            <person name="Siervo M.A."/>
            <person name="de Moraes M.H."/>
            <person name="Cunha O.L."/>
            <person name="Mendonca-Neto R."/>
            <person name="Silva R."/>
            <person name="Teixeira S.M."/>
            <person name="Murta S.M."/>
            <person name="Sincero T.C."/>
            <person name="Mendes T.A."/>
            <person name="Urmenyi T.P."/>
            <person name="Silva V.G."/>
            <person name="da Rocha W.D."/>
            <person name="Andersson B."/>
            <person name="Romanha A.J."/>
            <person name="Steindel M."/>
            <person name="de Vasconcelos A.T."/>
            <person name="Grisard E.C."/>
        </authorList>
    </citation>
    <scope>NUCLEOTIDE SEQUENCE [LARGE SCALE GENOMIC DNA]</scope>
    <source>
        <strain evidence="1 2">SC58</strain>
    </source>
</reference>
<protein>
    <submittedName>
        <fullName evidence="1">Uncharacterized protein</fullName>
    </submittedName>
</protein>
<sequence>MWPDGGTTPSGAAYYISVTHDALTTLGSLLQQLGELDTQKRVESRVALETKMNKVMQERLSWLIQQLWREICLVLTPVTSSQGRDCIMRVELWDELAYQCVQLSFFRSIYQFLTAVLSGQALTSACDTPTKQHCVEWLLKEREHIWESAEGRYICEWLRGLVKNTLPAAVNLEEHEVVRLRQLAEGVALSKDASWEPSSEPIQQHSSEFGAHPTFGETNGDAINEERIRQVYLKFLRVACTDLAEDLLSLVRQKGFSQPPIPAETYVEIETVTGGDEEKAGAVDYCNDSGSVGPSAAAALMAGNDRWAFFRIRPNDNPTLTVEEVAGQVRAFYEIYNPAKTPLASILAEGYGDDYADLFDSLELRYFIPKASNVSEEPGITPDAFHNPPNETSVHVYGEPVVAADVEGDVHASTCLSM</sequence>
<organism evidence="1 2">
    <name type="scientific">Trypanosoma rangeli SC58</name>
    <dbReference type="NCBI Taxonomy" id="429131"/>
    <lineage>
        <taxon>Eukaryota</taxon>
        <taxon>Discoba</taxon>
        <taxon>Euglenozoa</taxon>
        <taxon>Kinetoplastea</taxon>
        <taxon>Metakinetoplastina</taxon>
        <taxon>Trypanosomatida</taxon>
        <taxon>Trypanosomatidae</taxon>
        <taxon>Trypanosoma</taxon>
        <taxon>Herpetosoma</taxon>
    </lineage>
</organism>
<dbReference type="EMBL" id="AUPL01004784">
    <property type="protein sequence ID" value="ESL07526.1"/>
    <property type="molecule type" value="Genomic_DNA"/>
</dbReference>
<gene>
    <name evidence="1" type="ORF">TRSC58_04784</name>
</gene>
<keyword evidence="2" id="KW-1185">Reference proteome</keyword>
<dbReference type="Proteomes" id="UP000031737">
    <property type="component" value="Unassembled WGS sequence"/>
</dbReference>
<dbReference type="AlphaFoldDB" id="A0A061J092"/>
<proteinExistence type="predicted"/>
<dbReference type="VEuPathDB" id="TriTrypDB:TRSC58_04784"/>
<evidence type="ECO:0000313" key="2">
    <source>
        <dbReference type="Proteomes" id="UP000031737"/>
    </source>
</evidence>